<comment type="similarity">
    <text evidence="2">Belongs to the RdgC family.</text>
</comment>
<keyword evidence="5" id="KW-0233">DNA recombination</keyword>
<proteinExistence type="inferred from homology"/>
<dbReference type="Pfam" id="PF04381">
    <property type="entry name" value="RdgC"/>
    <property type="match status" value="1"/>
</dbReference>
<dbReference type="NCBIfam" id="NF001464">
    <property type="entry name" value="PRK00321.1-5"/>
    <property type="match status" value="1"/>
</dbReference>
<dbReference type="Proteomes" id="UP001162135">
    <property type="component" value="Unassembled WGS sequence"/>
</dbReference>
<name>A0ABT6I586_9GAMM</name>
<evidence type="ECO:0000313" key="7">
    <source>
        <dbReference type="Proteomes" id="UP001162135"/>
    </source>
</evidence>
<evidence type="ECO:0000256" key="3">
    <source>
        <dbReference type="ARBA" id="ARBA00022296"/>
    </source>
</evidence>
<keyword evidence="7" id="KW-1185">Reference proteome</keyword>
<organism evidence="6 7">
    <name type="scientific">Salinicola acroporae</name>
    <dbReference type="NCBI Taxonomy" id="1541440"/>
    <lineage>
        <taxon>Bacteria</taxon>
        <taxon>Pseudomonadati</taxon>
        <taxon>Pseudomonadota</taxon>
        <taxon>Gammaproteobacteria</taxon>
        <taxon>Oceanospirillales</taxon>
        <taxon>Halomonadaceae</taxon>
        <taxon>Salinicola</taxon>
    </lineage>
</organism>
<dbReference type="PANTHER" id="PTHR38103:SF1">
    <property type="entry name" value="RECOMBINATION-ASSOCIATED PROTEIN RDGC"/>
    <property type="match status" value="1"/>
</dbReference>
<evidence type="ECO:0000256" key="5">
    <source>
        <dbReference type="ARBA" id="ARBA00023172"/>
    </source>
</evidence>
<dbReference type="EMBL" id="PGFS01000001">
    <property type="protein sequence ID" value="MDH4572435.1"/>
    <property type="molecule type" value="Genomic_DNA"/>
</dbReference>
<dbReference type="InterPro" id="IPR007476">
    <property type="entry name" value="RdgC"/>
</dbReference>
<comment type="subcellular location">
    <subcellularLocation>
        <location evidence="1">Cytoplasm</location>
        <location evidence="1">Nucleoid</location>
    </subcellularLocation>
</comment>
<evidence type="ECO:0000256" key="4">
    <source>
        <dbReference type="ARBA" id="ARBA00022490"/>
    </source>
</evidence>
<accession>A0ABT6I586</accession>
<reference evidence="6" key="1">
    <citation type="journal article" date="2015" name="Antonie Van Leeuwenhoek">
        <title>Comparative 16S rRNA signatures and multilocus sequence analysis for the genus Salinicola and description of Salinicola acroporae sp. nov., isolated from coral Acropora digitifera.</title>
        <authorList>
            <person name="Lepcha R.T."/>
            <person name="Poddar A."/>
            <person name="Schumann P."/>
            <person name="Das S.K."/>
        </authorList>
    </citation>
    <scope>NUCLEOTIDE SEQUENCE</scope>
    <source>
        <strain evidence="6">S4-41</strain>
    </source>
</reference>
<evidence type="ECO:0000256" key="1">
    <source>
        <dbReference type="ARBA" id="ARBA00004453"/>
    </source>
</evidence>
<dbReference type="RefSeq" id="WP_110716752.1">
    <property type="nucleotide sequence ID" value="NZ_PGFS01000001.1"/>
</dbReference>
<comment type="caution">
    <text evidence="6">The sequence shown here is derived from an EMBL/GenBank/DDBJ whole genome shotgun (WGS) entry which is preliminary data.</text>
</comment>
<gene>
    <name evidence="6" type="ORF">CUR86_08175</name>
</gene>
<reference evidence="6" key="2">
    <citation type="submission" date="2017-11" db="EMBL/GenBank/DDBJ databases">
        <authorList>
            <person name="Das S.K."/>
        </authorList>
    </citation>
    <scope>NUCLEOTIDE SEQUENCE</scope>
    <source>
        <strain evidence="6">S4-41</strain>
    </source>
</reference>
<protein>
    <recommendedName>
        <fullName evidence="3">Recombination-associated protein RdgC</fullName>
    </recommendedName>
</protein>
<keyword evidence="4" id="KW-0963">Cytoplasm</keyword>
<evidence type="ECO:0000256" key="2">
    <source>
        <dbReference type="ARBA" id="ARBA00008657"/>
    </source>
</evidence>
<dbReference type="PANTHER" id="PTHR38103">
    <property type="entry name" value="RECOMBINATION-ASSOCIATED PROTEIN RDGC"/>
    <property type="match status" value="1"/>
</dbReference>
<sequence length="311" mass="34619">MWFKNAHLFRVHDADIIELDALEAALAEFAFRPVSPREARRVGWTTPAGKRSQVRVHEIQGHRLIAMLRQERLLPAAVVNDEVSERAEARELAEGQPLSRRERQLLKEQVLEELLPQAFTRTQRVELWWDTTRHLIGINASSRKRAEEVLDLLRQTLGSLKVTPLATKTPPSRGMTAWLSDPGQRPASLLLGDRVELRAAEDEGVIGARSVDLDSEEMQSLLEGGRQVSRLSLGSEGQLRAVLHDDLALKSLQFDDALLDEASQTDDGDDPVVSLETDFALMTGALVTFTNQLIEWLGGEADPAASMEKTP</sequence>
<evidence type="ECO:0000313" key="6">
    <source>
        <dbReference type="EMBL" id="MDH4572435.1"/>
    </source>
</evidence>